<organism evidence="2 3">
    <name type="scientific">Candidatus Falkowbacteria bacterium GW2011_GWE1_38_31</name>
    <dbReference type="NCBI Taxonomy" id="1618638"/>
    <lineage>
        <taxon>Bacteria</taxon>
        <taxon>Candidatus Falkowiibacteriota</taxon>
    </lineage>
</organism>
<comment type="caution">
    <text evidence="2">The sequence shown here is derived from an EMBL/GenBank/DDBJ whole genome shotgun (WGS) entry which is preliminary data.</text>
</comment>
<protein>
    <submittedName>
        <fullName evidence="2">Glycosyl transferase group 1</fullName>
    </submittedName>
</protein>
<name>A0A0G0JUR1_9BACT</name>
<sequence>MKINILTPHLNISGGVMILATYAHRLTLLGHEVKLLTVNPVFWRRCLANLLKQKPSWTGGMNFEIERIADLKEHNLGTADILLVSTYKHANAIKNLSDQCGKKVYLLQHDERLYHGAPEEVSEAYKLPFKFIAVSSWIKDWLKKDFNQDAELILNTLDKNIFYPHKTERKDKDIRILMLHHSYEWKGTAEGVKIVNELKEKYNNVKLIMYGARQEKVQCDEYHYKPFGIETAKLFSSCDIFLCSSWDEGFGLPSLEAMACGCAVVTYDNGGSRDFAFDGSTALVAERRNIEESKNKLEILIKDKNLRKNISEAGVQFVKEMPDWRDQVGKMEKILLSKM</sequence>
<dbReference type="Gene3D" id="3.40.50.2000">
    <property type="entry name" value="Glycogen Phosphorylase B"/>
    <property type="match status" value="1"/>
</dbReference>
<reference evidence="2 3" key="1">
    <citation type="journal article" date="2015" name="Nature">
        <title>rRNA introns, odd ribosomes, and small enigmatic genomes across a large radiation of phyla.</title>
        <authorList>
            <person name="Brown C.T."/>
            <person name="Hug L.A."/>
            <person name="Thomas B.C."/>
            <person name="Sharon I."/>
            <person name="Castelle C.J."/>
            <person name="Singh A."/>
            <person name="Wilkins M.J."/>
            <person name="Williams K.H."/>
            <person name="Banfield J.F."/>
        </authorList>
    </citation>
    <scope>NUCLEOTIDE SEQUENCE [LARGE SCALE GENOMIC DNA]</scope>
</reference>
<dbReference type="PATRIC" id="fig|1618638.3.peg.200"/>
<gene>
    <name evidence="2" type="ORF">US91_C0001G0190</name>
</gene>
<proteinExistence type="predicted"/>
<feature type="domain" description="Glycosyl transferase family 1" evidence="1">
    <location>
        <begin position="165"/>
        <end position="314"/>
    </location>
</feature>
<dbReference type="CDD" id="cd03801">
    <property type="entry name" value="GT4_PimA-like"/>
    <property type="match status" value="1"/>
</dbReference>
<evidence type="ECO:0000313" key="2">
    <source>
        <dbReference type="EMBL" id="KKQ71263.1"/>
    </source>
</evidence>
<dbReference type="Gene3D" id="3.40.50.11090">
    <property type="match status" value="1"/>
</dbReference>
<evidence type="ECO:0000313" key="3">
    <source>
        <dbReference type="Proteomes" id="UP000034022"/>
    </source>
</evidence>
<dbReference type="PANTHER" id="PTHR12526:SF630">
    <property type="entry name" value="GLYCOSYLTRANSFERASE"/>
    <property type="match status" value="1"/>
</dbReference>
<dbReference type="Proteomes" id="UP000034022">
    <property type="component" value="Unassembled WGS sequence"/>
</dbReference>
<keyword evidence="2" id="KW-0808">Transferase</keyword>
<dbReference type="Pfam" id="PF00534">
    <property type="entry name" value="Glycos_transf_1"/>
    <property type="match status" value="1"/>
</dbReference>
<dbReference type="PANTHER" id="PTHR12526">
    <property type="entry name" value="GLYCOSYLTRANSFERASE"/>
    <property type="match status" value="1"/>
</dbReference>
<evidence type="ECO:0000259" key="1">
    <source>
        <dbReference type="Pfam" id="PF00534"/>
    </source>
</evidence>
<dbReference type="InterPro" id="IPR001296">
    <property type="entry name" value="Glyco_trans_1"/>
</dbReference>
<dbReference type="SUPFAM" id="SSF53756">
    <property type="entry name" value="UDP-Glycosyltransferase/glycogen phosphorylase"/>
    <property type="match status" value="1"/>
</dbReference>
<dbReference type="AlphaFoldDB" id="A0A0G0JUR1"/>
<dbReference type="GO" id="GO:0016757">
    <property type="term" value="F:glycosyltransferase activity"/>
    <property type="evidence" value="ECO:0007669"/>
    <property type="project" value="InterPro"/>
</dbReference>
<accession>A0A0G0JUR1</accession>
<dbReference type="EMBL" id="LBUU01000001">
    <property type="protein sequence ID" value="KKQ71263.1"/>
    <property type="molecule type" value="Genomic_DNA"/>
</dbReference>